<evidence type="ECO:0000313" key="9">
    <source>
        <dbReference type="Proteomes" id="UP000314616"/>
    </source>
</evidence>
<dbReference type="AlphaFoldDB" id="A0A5B8C5B6"/>
<dbReference type="RefSeq" id="WP_139930156.1">
    <property type="nucleotide sequence ID" value="NZ_CP040915.1"/>
</dbReference>
<organism evidence="8 9">
    <name type="scientific">Georgenia yuyongxinii</name>
    <dbReference type="NCBI Taxonomy" id="2589797"/>
    <lineage>
        <taxon>Bacteria</taxon>
        <taxon>Bacillati</taxon>
        <taxon>Actinomycetota</taxon>
        <taxon>Actinomycetes</taxon>
        <taxon>Micrococcales</taxon>
        <taxon>Bogoriellaceae</taxon>
        <taxon>Georgenia</taxon>
    </lineage>
</organism>
<dbReference type="CDD" id="cd17535">
    <property type="entry name" value="REC_NarL-like"/>
    <property type="match status" value="1"/>
</dbReference>
<protein>
    <submittedName>
        <fullName evidence="8">Response regulator transcription factor</fullName>
    </submittedName>
</protein>
<dbReference type="InterPro" id="IPR016032">
    <property type="entry name" value="Sig_transdc_resp-reg_C-effctor"/>
</dbReference>
<dbReference type="GO" id="GO:0003677">
    <property type="term" value="F:DNA binding"/>
    <property type="evidence" value="ECO:0007669"/>
    <property type="project" value="UniProtKB-KW"/>
</dbReference>
<proteinExistence type="predicted"/>
<name>A0A5B8C5B6_9MICO</name>
<sequence length="225" mass="23541">MKVLVVDDNPIVRLGVRAALEQVDEVGEVCEAADGRAAVDAVAADPPDVVLLDVRMPRMSGLEVLDVIAASTPTLMLTHSEDPEIVREALRAGARGYLVHGEIGPRELAGALRTCLSGGLVLSRQATGVMAVTSGGPTGVNPLRAALTEREAEVLEAAAQGLSNDEIARAQFLSPRTVKNYLNATYPKLGVHNRAEAVVAWLDAEAGRGPDQGRVSGQTALPVGR</sequence>
<evidence type="ECO:0000256" key="4">
    <source>
        <dbReference type="ARBA" id="ARBA00023163"/>
    </source>
</evidence>
<dbReference type="OrthoDB" id="9808843at2"/>
<dbReference type="PANTHER" id="PTHR43214:SF24">
    <property type="entry name" value="TRANSCRIPTIONAL REGULATORY PROTEIN NARL-RELATED"/>
    <property type="match status" value="1"/>
</dbReference>
<keyword evidence="1 5" id="KW-0597">Phosphoprotein</keyword>
<dbReference type="PROSITE" id="PS50110">
    <property type="entry name" value="RESPONSE_REGULATORY"/>
    <property type="match status" value="1"/>
</dbReference>
<dbReference type="InterPro" id="IPR001789">
    <property type="entry name" value="Sig_transdc_resp-reg_receiver"/>
</dbReference>
<keyword evidence="2" id="KW-0805">Transcription regulation</keyword>
<keyword evidence="4" id="KW-0804">Transcription</keyword>
<dbReference type="SUPFAM" id="SSF52172">
    <property type="entry name" value="CheY-like"/>
    <property type="match status" value="1"/>
</dbReference>
<keyword evidence="3" id="KW-0238">DNA-binding</keyword>
<feature type="domain" description="Response regulatory" evidence="7">
    <location>
        <begin position="2"/>
        <end position="115"/>
    </location>
</feature>
<evidence type="ECO:0000256" key="5">
    <source>
        <dbReference type="PROSITE-ProRule" id="PRU00169"/>
    </source>
</evidence>
<dbReference type="PROSITE" id="PS50043">
    <property type="entry name" value="HTH_LUXR_2"/>
    <property type="match status" value="1"/>
</dbReference>
<dbReference type="SMART" id="SM00448">
    <property type="entry name" value="REC"/>
    <property type="match status" value="1"/>
</dbReference>
<dbReference type="PANTHER" id="PTHR43214">
    <property type="entry name" value="TWO-COMPONENT RESPONSE REGULATOR"/>
    <property type="match status" value="1"/>
</dbReference>
<dbReference type="KEGG" id="gyu:FE374_15925"/>
<dbReference type="SUPFAM" id="SSF46894">
    <property type="entry name" value="C-terminal effector domain of the bipartite response regulators"/>
    <property type="match status" value="1"/>
</dbReference>
<dbReference type="GO" id="GO:0000160">
    <property type="term" value="P:phosphorelay signal transduction system"/>
    <property type="evidence" value="ECO:0007669"/>
    <property type="project" value="InterPro"/>
</dbReference>
<dbReference type="EMBL" id="CP040915">
    <property type="protein sequence ID" value="QDC25909.1"/>
    <property type="molecule type" value="Genomic_DNA"/>
</dbReference>
<dbReference type="InterPro" id="IPR000792">
    <property type="entry name" value="Tscrpt_reg_LuxR_C"/>
</dbReference>
<dbReference type="PRINTS" id="PR00038">
    <property type="entry name" value="HTHLUXR"/>
</dbReference>
<dbReference type="Gene3D" id="3.40.50.2300">
    <property type="match status" value="1"/>
</dbReference>
<feature type="modified residue" description="4-aspartylphosphate" evidence="5">
    <location>
        <position position="53"/>
    </location>
</feature>
<dbReference type="InterPro" id="IPR058245">
    <property type="entry name" value="NreC/VraR/RcsB-like_REC"/>
</dbReference>
<dbReference type="SMART" id="SM00421">
    <property type="entry name" value="HTH_LUXR"/>
    <property type="match status" value="1"/>
</dbReference>
<feature type="domain" description="HTH luxR-type" evidence="6">
    <location>
        <begin position="140"/>
        <end position="205"/>
    </location>
</feature>
<dbReference type="Pfam" id="PF00196">
    <property type="entry name" value="GerE"/>
    <property type="match status" value="1"/>
</dbReference>
<evidence type="ECO:0000256" key="2">
    <source>
        <dbReference type="ARBA" id="ARBA00023015"/>
    </source>
</evidence>
<dbReference type="Pfam" id="PF00072">
    <property type="entry name" value="Response_reg"/>
    <property type="match status" value="1"/>
</dbReference>
<evidence type="ECO:0000256" key="1">
    <source>
        <dbReference type="ARBA" id="ARBA00022553"/>
    </source>
</evidence>
<gene>
    <name evidence="8" type="ORF">FE374_15925</name>
</gene>
<dbReference type="GO" id="GO:0006355">
    <property type="term" value="P:regulation of DNA-templated transcription"/>
    <property type="evidence" value="ECO:0007669"/>
    <property type="project" value="InterPro"/>
</dbReference>
<dbReference type="Proteomes" id="UP000314616">
    <property type="component" value="Chromosome"/>
</dbReference>
<evidence type="ECO:0000259" key="6">
    <source>
        <dbReference type="PROSITE" id="PS50043"/>
    </source>
</evidence>
<dbReference type="InterPro" id="IPR039420">
    <property type="entry name" value="WalR-like"/>
</dbReference>
<evidence type="ECO:0000259" key="7">
    <source>
        <dbReference type="PROSITE" id="PS50110"/>
    </source>
</evidence>
<evidence type="ECO:0000313" key="8">
    <source>
        <dbReference type="EMBL" id="QDC25909.1"/>
    </source>
</evidence>
<evidence type="ECO:0000256" key="3">
    <source>
        <dbReference type="ARBA" id="ARBA00023125"/>
    </source>
</evidence>
<dbReference type="CDD" id="cd06170">
    <property type="entry name" value="LuxR_C_like"/>
    <property type="match status" value="1"/>
</dbReference>
<dbReference type="InterPro" id="IPR011006">
    <property type="entry name" value="CheY-like_superfamily"/>
</dbReference>
<accession>A0A5B8C5B6</accession>
<reference evidence="8 9" key="1">
    <citation type="submission" date="2019-05" db="EMBL/GenBank/DDBJ databases">
        <title>Georgenia *** sp. nov., and Georgenia *** sp. nov., isolated from the intestinal contents of plateau pika (Ochotona curzoniae) in the Qinghai-Tibet plateau of China.</title>
        <authorList>
            <person name="Tian Z."/>
        </authorList>
    </citation>
    <scope>NUCLEOTIDE SEQUENCE [LARGE SCALE GENOMIC DNA]</scope>
    <source>
        <strain evidence="8 9">Z443</strain>
    </source>
</reference>